<dbReference type="PANTHER" id="PTHR13677:SF0">
    <property type="entry name" value="LD41638P"/>
    <property type="match status" value="1"/>
</dbReference>
<dbReference type="InParanoid" id="A0A3N4LS45"/>
<dbReference type="PANTHER" id="PTHR13677">
    <property type="entry name" value="LD41638P"/>
    <property type="match status" value="1"/>
</dbReference>
<dbReference type="Proteomes" id="UP000267821">
    <property type="component" value="Unassembled WGS sequence"/>
</dbReference>
<evidence type="ECO:0000259" key="2">
    <source>
        <dbReference type="PROSITE" id="PS50211"/>
    </source>
</evidence>
<reference evidence="3 4" key="1">
    <citation type="journal article" date="2018" name="Nat. Ecol. Evol.">
        <title>Pezizomycetes genomes reveal the molecular basis of ectomycorrhizal truffle lifestyle.</title>
        <authorList>
            <person name="Murat C."/>
            <person name="Payen T."/>
            <person name="Noel B."/>
            <person name="Kuo A."/>
            <person name="Morin E."/>
            <person name="Chen J."/>
            <person name="Kohler A."/>
            <person name="Krizsan K."/>
            <person name="Balestrini R."/>
            <person name="Da Silva C."/>
            <person name="Montanini B."/>
            <person name="Hainaut M."/>
            <person name="Levati E."/>
            <person name="Barry K.W."/>
            <person name="Belfiori B."/>
            <person name="Cichocki N."/>
            <person name="Clum A."/>
            <person name="Dockter R.B."/>
            <person name="Fauchery L."/>
            <person name="Guy J."/>
            <person name="Iotti M."/>
            <person name="Le Tacon F."/>
            <person name="Lindquist E.A."/>
            <person name="Lipzen A."/>
            <person name="Malagnac F."/>
            <person name="Mello A."/>
            <person name="Molinier V."/>
            <person name="Miyauchi S."/>
            <person name="Poulain J."/>
            <person name="Riccioni C."/>
            <person name="Rubini A."/>
            <person name="Sitrit Y."/>
            <person name="Splivallo R."/>
            <person name="Traeger S."/>
            <person name="Wang M."/>
            <person name="Zifcakova L."/>
            <person name="Wipf D."/>
            <person name="Zambonelli A."/>
            <person name="Paolocci F."/>
            <person name="Nowrousian M."/>
            <person name="Ottonello S."/>
            <person name="Baldrian P."/>
            <person name="Spatafora J.W."/>
            <person name="Henrissat B."/>
            <person name="Nagy L.G."/>
            <person name="Aury J.M."/>
            <person name="Wincker P."/>
            <person name="Grigoriev I.V."/>
            <person name="Bonfante P."/>
            <person name="Martin F.M."/>
        </authorList>
    </citation>
    <scope>NUCLEOTIDE SEQUENCE [LARGE SCALE GENOMIC DNA]</scope>
    <source>
        <strain evidence="3 4">ATCC MYA-4762</strain>
    </source>
</reference>
<dbReference type="AlphaFoldDB" id="A0A3N4LS45"/>
<feature type="domain" description="UDENN" evidence="2">
    <location>
        <begin position="31"/>
        <end position="501"/>
    </location>
</feature>
<dbReference type="InterPro" id="IPR037516">
    <property type="entry name" value="Tripartite_DENN"/>
</dbReference>
<protein>
    <submittedName>
        <fullName evidence="3">DUF1630-domain-containing protein</fullName>
    </submittedName>
</protein>
<dbReference type="GO" id="GO:0005085">
    <property type="term" value="F:guanyl-nucleotide exchange factor activity"/>
    <property type="evidence" value="ECO:0007669"/>
    <property type="project" value="InterPro"/>
</dbReference>
<accession>A0A3N4LS45</accession>
<keyword evidence="4" id="KW-1185">Reference proteome</keyword>
<proteinExistence type="inferred from homology"/>
<dbReference type="InterPro" id="IPR024224">
    <property type="entry name" value="DENND6"/>
</dbReference>
<dbReference type="OrthoDB" id="10265409at2759"/>
<evidence type="ECO:0000313" key="4">
    <source>
        <dbReference type="Proteomes" id="UP000267821"/>
    </source>
</evidence>
<dbReference type="PROSITE" id="PS50211">
    <property type="entry name" value="DENN"/>
    <property type="match status" value="1"/>
</dbReference>
<name>A0A3N4LS45_9PEZI</name>
<comment type="similarity">
    <text evidence="1">Belongs to the DENND6 family.</text>
</comment>
<organism evidence="3 4">
    <name type="scientific">Terfezia boudieri ATCC MYA-4762</name>
    <dbReference type="NCBI Taxonomy" id="1051890"/>
    <lineage>
        <taxon>Eukaryota</taxon>
        <taxon>Fungi</taxon>
        <taxon>Dikarya</taxon>
        <taxon>Ascomycota</taxon>
        <taxon>Pezizomycotina</taxon>
        <taxon>Pezizomycetes</taxon>
        <taxon>Pezizales</taxon>
        <taxon>Pezizaceae</taxon>
        <taxon>Terfezia</taxon>
    </lineage>
</organism>
<evidence type="ECO:0000256" key="1">
    <source>
        <dbReference type="ARBA" id="ARBA00007159"/>
    </source>
</evidence>
<gene>
    <name evidence="3" type="ORF">L211DRAFT_782478</name>
</gene>
<sequence>MAEEQHHDESSSSSVFLDYNFSIEALRRWIVAFVVCDFNVDVGVEVEYMLPPTPEISTSDLSTICFNSFPERNSDTVGDVEFHFRFRHSSSELVLEADHDKDAAYWYGFCLFRQQKDITVKRHFRQKSLVLISQHNYATLFRHLVKTVALIDFDVSPTIVESACANIASWNPPEIGHQELPFLGSLLKVHIPPHVAFPLQGLASPSMPSKLDLTLEHSKEIYTSEPLGSWAKLIALLPSPAELYVIFEQALLCEPMVILADEPSICSEFVSCVVDFIRPIPYSGDFRPYLTLQSDFFTNVDEGVSVQLAHTLTKFPGVTNPFFLKRLLQTQGKASNPAHVVYLAPKETRRNHQSRSFYPFTTDVELPPGFMPNETKGHIGKDWRFIKKLEEYLRGNEMSARDCSDMIRRHFSILSALFLAPLNRYLATILKTTNSSGISSYAPFSEDEFLASLWKHGCYMGFKGKTGFHRHKNAEAFYRRFYRSKNFESWLGMKLEMRNAQDMQNGSREVE</sequence>
<evidence type="ECO:0000313" key="3">
    <source>
        <dbReference type="EMBL" id="RPB25733.1"/>
    </source>
</evidence>
<dbReference type="STRING" id="1051890.A0A3N4LS45"/>
<dbReference type="EMBL" id="ML121536">
    <property type="protein sequence ID" value="RPB25733.1"/>
    <property type="molecule type" value="Genomic_DNA"/>
</dbReference>
<dbReference type="GO" id="GO:0055037">
    <property type="term" value="C:recycling endosome"/>
    <property type="evidence" value="ECO:0007669"/>
    <property type="project" value="TreeGrafter"/>
</dbReference>